<accession>C9Y914</accession>
<evidence type="ECO:0000313" key="1">
    <source>
        <dbReference type="EMBL" id="CBA28213.1"/>
    </source>
</evidence>
<organism evidence="1">
    <name type="scientific">Curvibacter symbiont subsp. Hydra magnipapillata</name>
    <dbReference type="NCBI Taxonomy" id="667019"/>
    <lineage>
        <taxon>Bacteria</taxon>
        <taxon>Pseudomonadati</taxon>
        <taxon>Pseudomonadota</taxon>
        <taxon>Betaproteobacteria</taxon>
        <taxon>Burkholderiales</taxon>
        <taxon>Comamonadaceae</taxon>
        <taxon>Curvibacter</taxon>
    </lineage>
</organism>
<dbReference type="EMBL" id="FN543104">
    <property type="protein sequence ID" value="CBA28213.1"/>
    <property type="molecule type" value="Genomic_DNA"/>
</dbReference>
<proteinExistence type="predicted"/>
<dbReference type="AlphaFoldDB" id="C9Y914"/>
<reference evidence="1" key="1">
    <citation type="journal article" date="2010" name="Nature">
        <title>The dynamic genome of Hydra.</title>
        <authorList>
            <person name="Chapman J.A."/>
            <person name="Kirkness E.F."/>
            <person name="Simakov O."/>
            <person name="Hampson S.E."/>
            <person name="Mitros T."/>
            <person name="Weinmaier T."/>
            <person name="Rattei T."/>
            <person name="Balasubramanian P.G."/>
            <person name="Borman J."/>
            <person name="Busam D."/>
            <person name="Disbennett K."/>
            <person name="Pfannkoch C."/>
            <person name="Sumin N."/>
            <person name="Sutton G."/>
            <person name="Viswanathan L."/>
            <person name="Walenz B."/>
            <person name="Goodstein D.M."/>
            <person name="Hellsten U."/>
            <person name="Kawashima T."/>
            <person name="Prochnik S.E."/>
            <person name="Putnam N.H."/>
            <person name="Shu S."/>
            <person name="Blumberg B."/>
            <person name="Dana C.E."/>
            <person name="Gee L."/>
            <person name="Kibler D.F."/>
            <person name="Law L."/>
            <person name="Lindgens D."/>
            <person name="Martinez D.E."/>
            <person name="Peng J."/>
            <person name="Wigge P.A."/>
            <person name="Bertulat B."/>
            <person name="Guder C."/>
            <person name="Nakamura Y."/>
            <person name="Ozbek S."/>
            <person name="Watanabe H."/>
            <person name="Khalturin K."/>
            <person name="Hemmrich G."/>
            <person name="Franke A."/>
            <person name="Augustin R."/>
            <person name="Fraune S."/>
            <person name="Hayakawa E."/>
            <person name="Hayakawa S."/>
            <person name="Hirose M."/>
            <person name="Hwang J."/>
            <person name="Ikeo K."/>
            <person name="Nishimiya-Fujisawa C."/>
            <person name="Ogura A."/>
            <person name="Takahashi T."/>
            <person name="Steinmetz P.R."/>
            <person name="Zhang X."/>
            <person name="Aufschnaiter R."/>
            <person name="Eder M.K."/>
            <person name="Gorny A.K."/>
            <person name="Salvenmoser W."/>
            <person name="Heimberg A.M."/>
            <person name="Wheeler B.M."/>
            <person name="Peterson K.J."/>
            <person name="Boettger A."/>
            <person name="Tischler P."/>
            <person name="Wolf A."/>
            <person name="Gojobori T."/>
            <person name="Remington K.A."/>
            <person name="Strausberg R.L."/>
            <person name="Venter J."/>
            <person name="Technau U."/>
            <person name="Hobmayer B."/>
            <person name="Bosch T.C."/>
            <person name="Holstein T.W."/>
            <person name="Fujisawa T."/>
            <person name="Bode H.R."/>
            <person name="David C.N."/>
            <person name="Rokhsar D.S."/>
            <person name="Steele R.E."/>
        </authorList>
    </citation>
    <scope>NUCLEOTIDE SEQUENCE</scope>
</reference>
<protein>
    <submittedName>
        <fullName evidence="1">Uncharacterized protein</fullName>
    </submittedName>
</protein>
<gene>
    <name evidence="1" type="ORF">Csp_A06150</name>
</gene>
<name>C9Y914_CURXX</name>
<sequence length="160" mass="18806">MKTIKLHQYLLILFLFIFIFTTSGLRAEENENKGSEKRSRVSDELNNYNIFPWELLKKKDFRGKWIQFSREKNLPTWIRSMSFASSKDANYFCFSKIGNGVVYTGNKVHDGSESVKIAYFPQRNIILLIVEKDYELKAKFSSEKNIPPVEDFNNKLCEEI</sequence>